<evidence type="ECO:0000313" key="3">
    <source>
        <dbReference type="EMBL" id="UWX54203.1"/>
    </source>
</evidence>
<evidence type="ECO:0000313" key="4">
    <source>
        <dbReference type="Proteomes" id="UP001059209"/>
    </source>
</evidence>
<keyword evidence="2" id="KW-0732">Signal</keyword>
<dbReference type="EMBL" id="CP104205">
    <property type="protein sequence ID" value="UWX54203.1"/>
    <property type="molecule type" value="Genomic_DNA"/>
</dbReference>
<name>A0ABY5Y5C8_9FLAO</name>
<organism evidence="3 4">
    <name type="scientific">Maribacter litopenaei</name>
    <dbReference type="NCBI Taxonomy" id="2976127"/>
    <lineage>
        <taxon>Bacteria</taxon>
        <taxon>Pseudomonadati</taxon>
        <taxon>Bacteroidota</taxon>
        <taxon>Flavobacteriia</taxon>
        <taxon>Flavobacteriales</taxon>
        <taxon>Flavobacteriaceae</taxon>
        <taxon>Maribacter</taxon>
    </lineage>
</organism>
<dbReference type="RefSeq" id="WP_260571947.1">
    <property type="nucleotide sequence ID" value="NZ_CP104205.1"/>
</dbReference>
<feature type="signal peptide" evidence="2">
    <location>
        <begin position="1"/>
        <end position="19"/>
    </location>
</feature>
<feature type="transmembrane region" description="Helical" evidence="1">
    <location>
        <begin position="95"/>
        <end position="113"/>
    </location>
</feature>
<evidence type="ECO:0000256" key="2">
    <source>
        <dbReference type="SAM" id="SignalP"/>
    </source>
</evidence>
<keyword evidence="1" id="KW-0812">Transmembrane</keyword>
<accession>A0ABY5Y5C8</accession>
<gene>
    <name evidence="3" type="ORF">NYZ99_14630</name>
</gene>
<dbReference type="Proteomes" id="UP001059209">
    <property type="component" value="Chromosome"/>
</dbReference>
<keyword evidence="4" id="KW-1185">Reference proteome</keyword>
<feature type="chain" id="PRO_5045897161" evidence="2">
    <location>
        <begin position="20"/>
        <end position="166"/>
    </location>
</feature>
<keyword evidence="1" id="KW-0472">Membrane</keyword>
<proteinExistence type="predicted"/>
<sequence>MKTILFFALTFLFFLNTNAQEITVFPGFWSMEYYQDDDRITKKELKALLAKNEEINAYWKKSNTYSTLGYLSLLGEGVGAFWLASTLNTDNPNETLAPLGVTLGFATIGLIFIHSANENGKKAILAYNKQFDNESTFKLVPTSNSNGVGLGLEILKLLKFKVLILG</sequence>
<keyword evidence="1" id="KW-1133">Transmembrane helix</keyword>
<reference evidence="3" key="1">
    <citation type="submission" date="2022-09" db="EMBL/GenBank/DDBJ databases">
        <title>Maribacter litopenaei sp. nov., isolated from the intestinal tract of the Pacific White Shrimp, Litopenaeus vannamei.</title>
        <authorList>
            <person name="Kim S.Y."/>
            <person name="Hwang C.Y."/>
        </authorList>
    </citation>
    <scope>NUCLEOTIDE SEQUENCE</scope>
    <source>
        <strain evidence="3">HL-LV01</strain>
    </source>
</reference>
<evidence type="ECO:0000256" key="1">
    <source>
        <dbReference type="SAM" id="Phobius"/>
    </source>
</evidence>
<protein>
    <submittedName>
        <fullName evidence="3">Uncharacterized protein</fullName>
    </submittedName>
</protein>